<comment type="caution">
    <text evidence="2">The sequence shown here is derived from an EMBL/GenBank/DDBJ whole genome shotgun (WGS) entry which is preliminary data.</text>
</comment>
<name>G7DVN9_MIXOS</name>
<dbReference type="InParanoid" id="G7DVN9"/>
<protein>
    <recommendedName>
        <fullName evidence="4">LNR domain-containing protein</fullName>
    </recommendedName>
</protein>
<accession>G7DVN9</accession>
<feature type="signal peptide" evidence="1">
    <location>
        <begin position="1"/>
        <end position="19"/>
    </location>
</feature>
<dbReference type="RefSeq" id="XP_014568232.1">
    <property type="nucleotide sequence ID" value="XM_014712746.1"/>
</dbReference>
<evidence type="ECO:0000313" key="2">
    <source>
        <dbReference type="EMBL" id="GAA94649.1"/>
    </source>
</evidence>
<reference evidence="2 3" key="1">
    <citation type="journal article" date="2011" name="J. Gen. Appl. Microbiol.">
        <title>Draft genome sequencing of the enigmatic basidiomycete Mixia osmundae.</title>
        <authorList>
            <person name="Nishida H."/>
            <person name="Nagatsuka Y."/>
            <person name="Sugiyama J."/>
        </authorList>
    </citation>
    <scope>NUCLEOTIDE SEQUENCE [LARGE SCALE GENOMIC DNA]</scope>
    <source>
        <strain evidence="3">CBS 9802 / IAM 14324 / JCM 22182 / KY 12970</strain>
    </source>
</reference>
<evidence type="ECO:0000313" key="3">
    <source>
        <dbReference type="Proteomes" id="UP000009131"/>
    </source>
</evidence>
<dbReference type="AlphaFoldDB" id="G7DVN9"/>
<dbReference type="HOGENOM" id="CLU_2638598_0_0_1"/>
<dbReference type="EMBL" id="BABT02000046">
    <property type="protein sequence ID" value="GAA94649.1"/>
    <property type="molecule type" value="Genomic_DNA"/>
</dbReference>
<sequence>MFTKSTVLALLGLVSVSLAVAIAQEDGPSFDEGSSCGYTDRMPCAMNGCSWDGEQCGPAMDVNLPAYSGLIGGIARK</sequence>
<evidence type="ECO:0008006" key="4">
    <source>
        <dbReference type="Google" id="ProtNLM"/>
    </source>
</evidence>
<gene>
    <name evidence="2" type="primary">Mo01302</name>
    <name evidence="2" type="ORF">E5Q_01302</name>
</gene>
<evidence type="ECO:0000256" key="1">
    <source>
        <dbReference type="SAM" id="SignalP"/>
    </source>
</evidence>
<dbReference type="Proteomes" id="UP000009131">
    <property type="component" value="Unassembled WGS sequence"/>
</dbReference>
<reference evidence="2 3" key="2">
    <citation type="journal article" date="2012" name="Open Biol.">
        <title>Characteristics of nucleosomes and linker DNA regions on the genome of the basidiomycete Mixia osmundae revealed by mono- and dinucleosome mapping.</title>
        <authorList>
            <person name="Nishida H."/>
            <person name="Kondo S."/>
            <person name="Matsumoto T."/>
            <person name="Suzuki Y."/>
            <person name="Yoshikawa H."/>
            <person name="Taylor T.D."/>
            <person name="Sugiyama J."/>
        </authorList>
    </citation>
    <scope>NUCLEOTIDE SEQUENCE [LARGE SCALE GENOMIC DNA]</scope>
    <source>
        <strain evidence="3">CBS 9802 / IAM 14324 / JCM 22182 / KY 12970</strain>
    </source>
</reference>
<proteinExistence type="predicted"/>
<keyword evidence="1" id="KW-0732">Signal</keyword>
<organism evidence="2 3">
    <name type="scientific">Mixia osmundae (strain CBS 9802 / IAM 14324 / JCM 22182 / KY 12970)</name>
    <dbReference type="NCBI Taxonomy" id="764103"/>
    <lineage>
        <taxon>Eukaryota</taxon>
        <taxon>Fungi</taxon>
        <taxon>Dikarya</taxon>
        <taxon>Basidiomycota</taxon>
        <taxon>Pucciniomycotina</taxon>
        <taxon>Mixiomycetes</taxon>
        <taxon>Mixiales</taxon>
        <taxon>Mixiaceae</taxon>
        <taxon>Mixia</taxon>
    </lineage>
</organism>
<keyword evidence="3" id="KW-1185">Reference proteome</keyword>
<feature type="chain" id="PRO_5009955521" description="LNR domain-containing protein" evidence="1">
    <location>
        <begin position="20"/>
        <end position="77"/>
    </location>
</feature>